<accession>X1ZYC4</accession>
<dbReference type="EnsemblMetazoa" id="CapteT198165">
    <property type="protein sequence ID" value="CapteP198165"/>
    <property type="gene ID" value="CapteG198165"/>
</dbReference>
<evidence type="ECO:0000256" key="1">
    <source>
        <dbReference type="SAM" id="MobiDB-lite"/>
    </source>
</evidence>
<evidence type="ECO:0000313" key="3">
    <source>
        <dbReference type="EnsemblMetazoa" id="CapteP198165"/>
    </source>
</evidence>
<evidence type="ECO:0000313" key="4">
    <source>
        <dbReference type="Proteomes" id="UP000014760"/>
    </source>
</evidence>
<name>X1ZYC4_CAPTE</name>
<proteinExistence type="predicted"/>
<evidence type="ECO:0000259" key="2">
    <source>
        <dbReference type="Pfam" id="PF12736"/>
    </source>
</evidence>
<dbReference type="EMBL" id="AMQN01000172">
    <property type="status" value="NOT_ANNOTATED_CDS"/>
    <property type="molecule type" value="Genomic_DNA"/>
</dbReference>
<keyword evidence="4" id="KW-1185">Reference proteome</keyword>
<reference evidence="3" key="3">
    <citation type="submission" date="2015-06" db="UniProtKB">
        <authorList>
            <consortium name="EnsemblMetazoa"/>
        </authorList>
    </citation>
    <scope>IDENTIFICATION</scope>
</reference>
<feature type="region of interest" description="Disordered" evidence="1">
    <location>
        <begin position="447"/>
        <end position="474"/>
    </location>
</feature>
<reference evidence="4" key="1">
    <citation type="submission" date="2012-12" db="EMBL/GenBank/DDBJ databases">
        <authorList>
            <person name="Hellsten U."/>
            <person name="Grimwood J."/>
            <person name="Chapman J.A."/>
            <person name="Shapiro H."/>
            <person name="Aerts A."/>
            <person name="Otillar R.P."/>
            <person name="Terry A.Y."/>
            <person name="Boore J.L."/>
            <person name="Simakov O."/>
            <person name="Marletaz F."/>
            <person name="Cho S.-J."/>
            <person name="Edsinger-Gonzales E."/>
            <person name="Havlak P."/>
            <person name="Kuo D.-H."/>
            <person name="Larsson T."/>
            <person name="Lv J."/>
            <person name="Arendt D."/>
            <person name="Savage R."/>
            <person name="Osoegawa K."/>
            <person name="de Jong P."/>
            <person name="Lindberg D.R."/>
            <person name="Seaver E.C."/>
            <person name="Weisblat D.A."/>
            <person name="Putnam N.H."/>
            <person name="Grigoriev I.V."/>
            <person name="Rokhsar D.S."/>
        </authorList>
    </citation>
    <scope>NUCLEOTIDE SEQUENCE</scope>
    <source>
        <strain evidence="4">I ESC-2004</strain>
    </source>
</reference>
<organism evidence="3 4">
    <name type="scientific">Capitella teleta</name>
    <name type="common">Polychaete worm</name>
    <dbReference type="NCBI Taxonomy" id="283909"/>
    <lineage>
        <taxon>Eukaryota</taxon>
        <taxon>Metazoa</taxon>
        <taxon>Spiralia</taxon>
        <taxon>Lophotrochozoa</taxon>
        <taxon>Annelida</taxon>
        <taxon>Polychaeta</taxon>
        <taxon>Sedentaria</taxon>
        <taxon>Scolecida</taxon>
        <taxon>Capitellidae</taxon>
        <taxon>Capitella</taxon>
    </lineage>
</organism>
<sequence>MPALSPTSDLLWGDLPRLEWQTESTTLKDFAQNFNSPHIVRLEVNNLEDDLTLGVDPQKPLLAFSKRRRTRLYGENLAWDQRKGMFVPKGSIIEIPKDYMGWFEVLSQKKEEKPPEHYRLIADIAGSGAVVMLMCSLTMGFIGQVSEGEPRLLTEEKIFPGEVLQIKGPILKTWKMQPIEGRPEDPTLQVQTRFLWCLDRRGRDIFIPYAHPGKFCAIAQSVTQEKNVVYQVSTLAELNMPLVVRLVFGWPPYDLPDFTGLMRIGGYSRVESIVFSSLVPDKILIMELPLDVGLGLQKAANMNAVKESGTYEDVIHACCANVFPSVTGLKGLSVRYKRVRGEGEEDMPEWGRFATAMDMTLFSPLNVFPQQENTSSDQVSDSWALSFKDPEHLYDDVSNVISEDAVWVDVESRGPSRLIRSAKSNRASSTANDVGQSFTTIPQENVAMKPMKDERQRDLRAKRDSELLRREAEC</sequence>
<dbReference type="AlphaFoldDB" id="X1ZYC4"/>
<dbReference type="HOGENOM" id="CLU_576526_0_0_1"/>
<dbReference type="OMA" id="EVKYLKC"/>
<dbReference type="Proteomes" id="UP000014760">
    <property type="component" value="Unassembled WGS sequence"/>
</dbReference>
<feature type="compositionally biased region" description="Basic and acidic residues" evidence="1">
    <location>
        <begin position="450"/>
        <end position="474"/>
    </location>
</feature>
<dbReference type="OrthoDB" id="6076990at2759"/>
<dbReference type="Pfam" id="PF12736">
    <property type="entry name" value="CABIT"/>
    <property type="match status" value="1"/>
</dbReference>
<feature type="domain" description="CABIT" evidence="2">
    <location>
        <begin position="85"/>
        <end position="292"/>
    </location>
</feature>
<dbReference type="InterPro" id="IPR025946">
    <property type="entry name" value="CABIT_dom"/>
</dbReference>
<protein>
    <recommendedName>
        <fullName evidence="2">CABIT domain-containing protein</fullName>
    </recommendedName>
</protein>
<reference evidence="4" key="2">
    <citation type="journal article" date="2013" name="Nature">
        <title>Insights into bilaterian evolution from three spiralian genomes.</title>
        <authorList>
            <person name="Simakov O."/>
            <person name="Marletaz F."/>
            <person name="Cho S.J."/>
            <person name="Edsinger-Gonzales E."/>
            <person name="Havlak P."/>
            <person name="Hellsten U."/>
            <person name="Kuo D.H."/>
            <person name="Larsson T."/>
            <person name="Lv J."/>
            <person name="Arendt D."/>
            <person name="Savage R."/>
            <person name="Osoegawa K."/>
            <person name="de Jong P."/>
            <person name="Grimwood J."/>
            <person name="Chapman J.A."/>
            <person name="Shapiro H."/>
            <person name="Aerts A."/>
            <person name="Otillar R.P."/>
            <person name="Terry A.Y."/>
            <person name="Boore J.L."/>
            <person name="Grigoriev I.V."/>
            <person name="Lindberg D.R."/>
            <person name="Seaver E.C."/>
            <person name="Weisblat D.A."/>
            <person name="Putnam N.H."/>
            <person name="Rokhsar D.S."/>
        </authorList>
    </citation>
    <scope>NUCLEOTIDE SEQUENCE</scope>
    <source>
        <strain evidence="4">I ESC-2004</strain>
    </source>
</reference>